<comment type="caution">
    <text evidence="2">The sequence shown here is derived from an EMBL/GenBank/DDBJ whole genome shotgun (WGS) entry which is preliminary data.</text>
</comment>
<feature type="region of interest" description="Disordered" evidence="1">
    <location>
        <begin position="97"/>
        <end position="126"/>
    </location>
</feature>
<dbReference type="RefSeq" id="WP_150440323.1">
    <property type="nucleotide sequence ID" value="NZ_VYKL01000018.1"/>
</dbReference>
<gene>
    <name evidence="2" type="ORF">F4V44_12360</name>
</gene>
<reference evidence="2 3" key="1">
    <citation type="submission" date="2019-09" db="EMBL/GenBank/DDBJ databases">
        <title>Whole genome sequences of isolates from the Mars Exploration Rovers.</title>
        <authorList>
            <person name="Seuylemezian A."/>
            <person name="Vaishampayan P."/>
        </authorList>
    </citation>
    <scope>NUCLEOTIDE SEQUENCE [LARGE SCALE GENOMIC DNA]</scope>
    <source>
        <strain evidence="2 3">MER_TA_151</strain>
    </source>
</reference>
<dbReference type="InterPro" id="IPR036465">
    <property type="entry name" value="vWFA_dom_sf"/>
</dbReference>
<protein>
    <submittedName>
        <fullName evidence="2">VWA domain-containing protein</fullName>
    </submittedName>
</protein>
<dbReference type="SUPFAM" id="SSF53300">
    <property type="entry name" value="vWA-like"/>
    <property type="match status" value="1"/>
</dbReference>
<accession>A0A5J5HQ84</accession>
<keyword evidence="3" id="KW-1185">Reference proteome</keyword>
<proteinExistence type="predicted"/>
<evidence type="ECO:0000313" key="3">
    <source>
        <dbReference type="Proteomes" id="UP000326671"/>
    </source>
</evidence>
<dbReference type="AlphaFoldDB" id="A0A5J5HQ84"/>
<dbReference type="PANTHER" id="PTHR39338:SF5">
    <property type="entry name" value="BLR6139 PROTEIN"/>
    <property type="match status" value="1"/>
</dbReference>
<dbReference type="InterPro" id="IPR008912">
    <property type="entry name" value="Uncharacterised_CoxE"/>
</dbReference>
<dbReference type="EMBL" id="VYKL01000018">
    <property type="protein sequence ID" value="KAA9023923.1"/>
    <property type="molecule type" value="Genomic_DNA"/>
</dbReference>
<sequence length="499" mass="58850">MLENLMARFADYLRHNEFSISPAAVHEAIQLAPHLDMKDRFEFQSSLSQLWVKHPYEQEKFNECFKEFFFYQIQDKMQEVEQSVKAKQKMVWTEKEIQKAEKRRDKQKSNKNNQDKKGEDKHNLLSDSEKQWMKDTMVQINPTFNKLYEQAMKGQFKALLQEDKLSKYSPGDISKFAEELSWQAVLSEKTSIVFDSIQETTTFLLSMRKDIIKFKNQIKESISGIEKSELRGMRKVVQTEIDRLKTRDIKGLSKKEVQLLREHIQATSDYFLTRVSKVLRKTRKEADIDAARTVRKSIETMGVPINLYYHRPKVDKTKIDIILDVSGSVIKSAEFLSHFAYLIHERFPSQVRVFVFVGLLDEVTDYYKNEEMEVAVKQSLKNANIDYRGYSNYDTALRMYYEEYGSELDQDTLLFFLADGRNNRNSPRIDLMKEFRGRAKHIFWFNPDIKMKWNQGDSVIGKYAPYCDAVFETLNVKQLEEALYSSVEYIEESHMVMEV</sequence>
<name>A0A5J5HQ84_9BACI</name>
<dbReference type="PANTHER" id="PTHR39338">
    <property type="entry name" value="BLL5662 PROTEIN-RELATED"/>
    <property type="match status" value="1"/>
</dbReference>
<evidence type="ECO:0000313" key="2">
    <source>
        <dbReference type="EMBL" id="KAA9023923.1"/>
    </source>
</evidence>
<dbReference type="Proteomes" id="UP000326671">
    <property type="component" value="Unassembled WGS sequence"/>
</dbReference>
<evidence type="ECO:0000256" key="1">
    <source>
        <dbReference type="SAM" id="MobiDB-lite"/>
    </source>
</evidence>
<dbReference type="Pfam" id="PF05762">
    <property type="entry name" value="VWA_CoxE"/>
    <property type="match status" value="1"/>
</dbReference>
<dbReference type="OrthoDB" id="9790469at2"/>
<organism evidence="2 3">
    <name type="scientific">Niallia endozanthoxylica</name>
    <dbReference type="NCBI Taxonomy" id="2036016"/>
    <lineage>
        <taxon>Bacteria</taxon>
        <taxon>Bacillati</taxon>
        <taxon>Bacillota</taxon>
        <taxon>Bacilli</taxon>
        <taxon>Bacillales</taxon>
        <taxon>Bacillaceae</taxon>
        <taxon>Niallia</taxon>
    </lineage>
</organism>